<dbReference type="PROSITE" id="PS50293">
    <property type="entry name" value="TPR_REGION"/>
    <property type="match status" value="1"/>
</dbReference>
<dbReference type="EMBL" id="FUZU01000002">
    <property type="protein sequence ID" value="SKC78530.1"/>
    <property type="molecule type" value="Genomic_DNA"/>
</dbReference>
<dbReference type="InterPro" id="IPR019734">
    <property type="entry name" value="TPR_rpt"/>
</dbReference>
<accession>A0A1T5LRI4</accession>
<dbReference type="Pfam" id="PF13181">
    <property type="entry name" value="TPR_8"/>
    <property type="match status" value="1"/>
</dbReference>
<keyword evidence="2" id="KW-0812">Transmembrane</keyword>
<evidence type="ECO:0000256" key="2">
    <source>
        <dbReference type="SAM" id="Phobius"/>
    </source>
</evidence>
<evidence type="ECO:0000256" key="1">
    <source>
        <dbReference type="PROSITE-ProRule" id="PRU00339"/>
    </source>
</evidence>
<dbReference type="RefSeq" id="WP_079688271.1">
    <property type="nucleotide sequence ID" value="NZ_FUZU01000002.1"/>
</dbReference>
<dbReference type="SMART" id="SM00028">
    <property type="entry name" value="TPR"/>
    <property type="match status" value="2"/>
</dbReference>
<keyword evidence="2" id="KW-0472">Membrane</keyword>
<evidence type="ECO:0000313" key="4">
    <source>
        <dbReference type="Proteomes" id="UP000190961"/>
    </source>
</evidence>
<dbReference type="Proteomes" id="UP000190961">
    <property type="component" value="Unassembled WGS sequence"/>
</dbReference>
<dbReference type="PROSITE" id="PS50005">
    <property type="entry name" value="TPR"/>
    <property type="match status" value="1"/>
</dbReference>
<dbReference type="InterPro" id="IPR011990">
    <property type="entry name" value="TPR-like_helical_dom_sf"/>
</dbReference>
<dbReference type="AlphaFoldDB" id="A0A1T5LRI4"/>
<dbReference type="OrthoDB" id="9808622at2"/>
<proteinExistence type="predicted"/>
<feature type="repeat" description="TPR" evidence="1">
    <location>
        <begin position="142"/>
        <end position="175"/>
    </location>
</feature>
<evidence type="ECO:0000313" key="3">
    <source>
        <dbReference type="EMBL" id="SKC78530.1"/>
    </source>
</evidence>
<protein>
    <submittedName>
        <fullName evidence="3">TPR repeat-containing protein</fullName>
    </submittedName>
</protein>
<dbReference type="Pfam" id="PF13174">
    <property type="entry name" value="TPR_6"/>
    <property type="match status" value="1"/>
</dbReference>
<keyword evidence="4" id="KW-1185">Reference proteome</keyword>
<keyword evidence="1" id="KW-0802">TPR repeat</keyword>
<feature type="transmembrane region" description="Helical" evidence="2">
    <location>
        <begin position="36"/>
        <end position="56"/>
    </location>
</feature>
<organism evidence="3 4">
    <name type="scientific">Ohtaekwangia koreensis</name>
    <dbReference type="NCBI Taxonomy" id="688867"/>
    <lineage>
        <taxon>Bacteria</taxon>
        <taxon>Pseudomonadati</taxon>
        <taxon>Bacteroidota</taxon>
        <taxon>Cytophagia</taxon>
        <taxon>Cytophagales</taxon>
        <taxon>Fulvivirgaceae</taxon>
        <taxon>Ohtaekwangia</taxon>
    </lineage>
</organism>
<dbReference type="SUPFAM" id="SSF48452">
    <property type="entry name" value="TPR-like"/>
    <property type="match status" value="1"/>
</dbReference>
<gene>
    <name evidence="3" type="ORF">SAMN05660236_3758</name>
</gene>
<reference evidence="3 4" key="1">
    <citation type="submission" date="2017-02" db="EMBL/GenBank/DDBJ databases">
        <authorList>
            <person name="Peterson S.W."/>
        </authorList>
    </citation>
    <scope>NUCLEOTIDE SEQUENCE [LARGE SCALE GENOMIC DNA]</scope>
    <source>
        <strain evidence="3 4">DSM 25262</strain>
    </source>
</reference>
<dbReference type="STRING" id="688867.SAMN05660236_3758"/>
<keyword evidence="2" id="KW-1133">Transmembrane helix</keyword>
<sequence>MAKKEEHKHELLENPEAIKHKLEDAENWVESNPKTIIGIAVVILLIVGGYFGFQYYKGTQDEAAQKEMFQAVYYFEQDSLNLALNGDGNNLGFLAIIEDYGVSDAANLANYYAGVAYLKQGKFNVARLYLEDFSSNDLLVQARAYSLIGDTYMEENNFEEAAKYYNKAANYKPNKYFSPAYLMKEALAYEKLNQNDKAKEVYDKIITDFWESAEYQNARKFKAKLETNS</sequence>
<dbReference type="Gene3D" id="1.25.40.10">
    <property type="entry name" value="Tetratricopeptide repeat domain"/>
    <property type="match status" value="1"/>
</dbReference>
<name>A0A1T5LRI4_9BACT</name>